<accession>A0ABQ9I1W9</accession>
<feature type="compositionally biased region" description="Polar residues" evidence="1">
    <location>
        <begin position="1"/>
        <end position="36"/>
    </location>
</feature>
<gene>
    <name evidence="3" type="ORF">PR048_010123</name>
</gene>
<sequence length="144" mass="16065">MSDTVSNISDTDNMSDTVSNISDTDNMSDTVSNISDTDSENVEGNKESEIGETERTMLCVKYICECDNELAWYPQPMNGKQPQGIALIAPALFLSGILVEPFLSFCKYSIQASSQKVLERKKRKLYIFVLRNRNKPVRLAGDGQ</sequence>
<evidence type="ECO:0000313" key="4">
    <source>
        <dbReference type="Proteomes" id="UP001159363"/>
    </source>
</evidence>
<reference evidence="3 4" key="1">
    <citation type="submission" date="2023-02" db="EMBL/GenBank/DDBJ databases">
        <title>LHISI_Scaffold_Assembly.</title>
        <authorList>
            <person name="Stuart O.P."/>
            <person name="Cleave R."/>
            <person name="Magrath M.J.L."/>
            <person name="Mikheyev A.S."/>
        </authorList>
    </citation>
    <scope>NUCLEOTIDE SEQUENCE [LARGE SCALE GENOMIC DNA]</scope>
    <source>
        <strain evidence="3">Daus_M_001</strain>
        <tissue evidence="3">Leg muscle</tissue>
    </source>
</reference>
<proteinExistence type="predicted"/>
<keyword evidence="2" id="KW-0812">Transmembrane</keyword>
<evidence type="ECO:0000256" key="1">
    <source>
        <dbReference type="SAM" id="MobiDB-lite"/>
    </source>
</evidence>
<evidence type="ECO:0000256" key="2">
    <source>
        <dbReference type="SAM" id="Phobius"/>
    </source>
</evidence>
<organism evidence="3 4">
    <name type="scientific">Dryococelus australis</name>
    <dbReference type="NCBI Taxonomy" id="614101"/>
    <lineage>
        <taxon>Eukaryota</taxon>
        <taxon>Metazoa</taxon>
        <taxon>Ecdysozoa</taxon>
        <taxon>Arthropoda</taxon>
        <taxon>Hexapoda</taxon>
        <taxon>Insecta</taxon>
        <taxon>Pterygota</taxon>
        <taxon>Neoptera</taxon>
        <taxon>Polyneoptera</taxon>
        <taxon>Phasmatodea</taxon>
        <taxon>Verophasmatodea</taxon>
        <taxon>Anareolatae</taxon>
        <taxon>Phasmatidae</taxon>
        <taxon>Eurycanthinae</taxon>
        <taxon>Dryococelus</taxon>
    </lineage>
</organism>
<feature type="region of interest" description="Disordered" evidence="1">
    <location>
        <begin position="1"/>
        <end position="50"/>
    </location>
</feature>
<keyword evidence="4" id="KW-1185">Reference proteome</keyword>
<feature type="transmembrane region" description="Helical" evidence="2">
    <location>
        <begin position="84"/>
        <end position="106"/>
    </location>
</feature>
<protein>
    <submittedName>
        <fullName evidence="3">Uncharacterized protein</fullName>
    </submittedName>
</protein>
<evidence type="ECO:0000313" key="3">
    <source>
        <dbReference type="EMBL" id="KAJ8890614.1"/>
    </source>
</evidence>
<name>A0ABQ9I1W9_9NEOP</name>
<keyword evidence="2" id="KW-1133">Transmembrane helix</keyword>
<dbReference type="EMBL" id="JARBHB010000003">
    <property type="protein sequence ID" value="KAJ8890614.1"/>
    <property type="molecule type" value="Genomic_DNA"/>
</dbReference>
<keyword evidence="2" id="KW-0472">Membrane</keyword>
<comment type="caution">
    <text evidence="3">The sequence shown here is derived from an EMBL/GenBank/DDBJ whole genome shotgun (WGS) entry which is preliminary data.</text>
</comment>
<dbReference type="Proteomes" id="UP001159363">
    <property type="component" value="Chromosome 3"/>
</dbReference>